<keyword evidence="2" id="KW-1185">Reference proteome</keyword>
<organism evidence="1 2">
    <name type="scientific">Novosphingobium subterraneum</name>
    <dbReference type="NCBI Taxonomy" id="48936"/>
    <lineage>
        <taxon>Bacteria</taxon>
        <taxon>Pseudomonadati</taxon>
        <taxon>Pseudomonadota</taxon>
        <taxon>Alphaproteobacteria</taxon>
        <taxon>Sphingomonadales</taxon>
        <taxon>Sphingomonadaceae</taxon>
        <taxon>Novosphingobium</taxon>
    </lineage>
</organism>
<accession>A0A0B9A3T7</accession>
<reference evidence="1 2" key="1">
    <citation type="submission" date="2014-10" db="EMBL/GenBank/DDBJ databases">
        <title>Draft genome sequence of Novosphingobium subterraneum DSM 12447.</title>
        <authorList>
            <person name="Gan H.M."/>
            <person name="Gan H.Y."/>
            <person name="Savka M.A."/>
        </authorList>
    </citation>
    <scope>NUCLEOTIDE SEQUENCE [LARGE SCALE GENOMIC DNA]</scope>
    <source>
        <strain evidence="1 2">DSM 12447</strain>
    </source>
</reference>
<dbReference type="AlphaFoldDB" id="A0A0B9A3T7"/>
<dbReference type="STRING" id="48936.NJ75_03370"/>
<dbReference type="PATRIC" id="fig|48936.3.peg.3393"/>
<protein>
    <submittedName>
        <fullName evidence="1">Uncharacterized protein</fullName>
    </submittedName>
</protein>
<gene>
    <name evidence="1" type="ORF">NJ75_03370</name>
</gene>
<proteinExistence type="predicted"/>
<evidence type="ECO:0000313" key="2">
    <source>
        <dbReference type="Proteomes" id="UP000031338"/>
    </source>
</evidence>
<dbReference type="EMBL" id="JRVC01000019">
    <property type="protein sequence ID" value="KHS43968.1"/>
    <property type="molecule type" value="Genomic_DNA"/>
</dbReference>
<dbReference type="Proteomes" id="UP000031338">
    <property type="component" value="Unassembled WGS sequence"/>
</dbReference>
<name>A0A0B9A3T7_9SPHN</name>
<sequence>MELGMAGVLLAATPAQAEACLDRETITAARVHEFETMMMAVTLRCKAIGTDIGPVIEAMMGTHRPIFAAADRRMRAFFAPQKRAYESYSTQLGNRYGGGATDTANCHRFEKVARELAGKPGVTSLGRVVFAMIDKPRIVGAVCAKP</sequence>
<comment type="caution">
    <text evidence="1">The sequence shown here is derived from an EMBL/GenBank/DDBJ whole genome shotgun (WGS) entry which is preliminary data.</text>
</comment>
<evidence type="ECO:0000313" key="1">
    <source>
        <dbReference type="EMBL" id="KHS43968.1"/>
    </source>
</evidence>